<dbReference type="EMBL" id="KV417268">
    <property type="protein sequence ID" value="KZP00813.1"/>
    <property type="molecule type" value="Genomic_DNA"/>
</dbReference>
<dbReference type="GO" id="GO:0006979">
    <property type="term" value="P:response to oxidative stress"/>
    <property type="evidence" value="ECO:0007669"/>
    <property type="project" value="InterPro"/>
</dbReference>
<keyword evidence="5" id="KW-0349">Heme</keyword>
<organism evidence="6 7">
    <name type="scientific">Calocera viscosa (strain TUFC12733)</name>
    <dbReference type="NCBI Taxonomy" id="1330018"/>
    <lineage>
        <taxon>Eukaryota</taxon>
        <taxon>Fungi</taxon>
        <taxon>Dikarya</taxon>
        <taxon>Basidiomycota</taxon>
        <taxon>Agaricomycotina</taxon>
        <taxon>Dacrymycetes</taxon>
        <taxon>Dacrymycetales</taxon>
        <taxon>Dacrymycetaceae</taxon>
        <taxon>Calocera</taxon>
    </lineage>
</organism>
<dbReference type="Proteomes" id="UP000076738">
    <property type="component" value="Unassembled WGS sequence"/>
</dbReference>
<dbReference type="InterPro" id="IPR010255">
    <property type="entry name" value="Haem_peroxidase_sf"/>
</dbReference>
<dbReference type="AlphaFoldDB" id="A0A167RE53"/>
<dbReference type="SUPFAM" id="SSF48113">
    <property type="entry name" value="Heme-dependent peroxidases"/>
    <property type="match status" value="1"/>
</dbReference>
<dbReference type="GO" id="GO:0006631">
    <property type="term" value="P:fatty acid metabolic process"/>
    <property type="evidence" value="ECO:0007669"/>
    <property type="project" value="UniProtKB-ARBA"/>
</dbReference>
<keyword evidence="6" id="KW-0575">Peroxidase</keyword>
<evidence type="ECO:0000313" key="6">
    <source>
        <dbReference type="EMBL" id="KZP00813.1"/>
    </source>
</evidence>
<evidence type="ECO:0000256" key="4">
    <source>
        <dbReference type="ARBA" id="ARBA00023004"/>
    </source>
</evidence>
<proteinExistence type="predicted"/>
<sequence length="1032" mass="113060">MSAFINALTRVSNLISAALTPVDTQGGTLKAPPGLLAKSVTELEGLLKTGSALSPSDLPAALDAIKNLNGKGIDDRLYMLEKLLTLMSRMPQDSEVNQKMQSFFIDTLYKDLPHPPSAYLAPFPTLPPDPQPKRSYHYRTTNGDHYNPAFPNLGRAGMPYSRSVPSASIVPPSALPDPGLVFDLLLSRPANKFTPHPGGLSSMFFAMANLVIHSIFDTNRQDWNLNDTSSYIDLSPLYGNGVSKMKAPPEALRRFDGTGRLHEDVFGDARLLFMPAPTAVLLVLLCRNHNFIAEKILSINERGAYQNPPPSDEAALRAQDDEIFERTRLVNCGFFARVVLYDYVGGILGLTRDGSSFRLNLDEAIRQGDHDIAPVGQGNQLSCEFNILYRWHASTSAPDEQWLDAAFSGMVPGKPFNEVTVDEFTKAAAQFMRPNDPDPKKWEFGGLKRDPVTLRFDDAQLAQIIKNATEAPAHSFGARSTPEAFRVVEILAIQQGRAWGCCTLNEFRQFFGLRAYASFKEWNPDPEIYNAAQALYGTIDNLELHVGLQAEESKGPMPGAGLCPSYTTSRAILADAVVLCRSDPYLSTEFTPYNCTAWGYQDVAINPEDGSYGGPLTKLLLRNLPGQYQSGDAYVHFPFLVPTDVQKAMEKRRDPIISKYNWAKPLAPANPALGIKTLNLITVDKQSARINRIVGSGYKINRRLVNDALVAHLSQPKIEEAFVAITKSLIEQNSVVRPGFHSKQIDIVQSVINLVPVYFVANYILGLPLKTVANPLGVYRPEELYEAFANAGNYVLYDQDAPDEWFMAANATGCADIIKTQVKMNLDRLSYGVFSVTGLVDTIADIFSSKTNHSDTFLSQLLVAGKKVGMTIPDIAASLFAVVIPSVPQYSAVVTQLVDFFLSKEQAGKKLDLAQMSAAGPAMNPQIATYAKDAIQSIPSLTPADVGAVNGKATATSVSCVEGLMNEKIFDKTSAVILRQIFNLRNVHRAPGTSGILPKFEQLVMGQPQTFFINNLSGLTPWPTGLMLQYDA</sequence>
<feature type="binding site" description="axial binding residue" evidence="5">
    <location>
        <position position="392"/>
    </location>
    <ligand>
        <name>heme b</name>
        <dbReference type="ChEBI" id="CHEBI:60344"/>
    </ligand>
    <ligandPart>
        <name>Fe</name>
        <dbReference type="ChEBI" id="CHEBI:18248"/>
    </ligandPart>
</feature>
<dbReference type="PRINTS" id="PR00457">
    <property type="entry name" value="ANPEROXIDASE"/>
</dbReference>
<evidence type="ECO:0000256" key="5">
    <source>
        <dbReference type="PIRSR" id="PIRSR619791-2"/>
    </source>
</evidence>
<protein>
    <submittedName>
        <fullName evidence="6">Heme peroxidase</fullName>
    </submittedName>
</protein>
<keyword evidence="7" id="KW-1185">Reference proteome</keyword>
<dbReference type="GO" id="GO:0020037">
    <property type="term" value="F:heme binding"/>
    <property type="evidence" value="ECO:0007669"/>
    <property type="project" value="InterPro"/>
</dbReference>
<reference evidence="6 7" key="1">
    <citation type="journal article" date="2016" name="Mol. Biol. Evol.">
        <title>Comparative Genomics of Early-Diverging Mushroom-Forming Fungi Provides Insights into the Origins of Lignocellulose Decay Capabilities.</title>
        <authorList>
            <person name="Nagy L.G."/>
            <person name="Riley R."/>
            <person name="Tritt A."/>
            <person name="Adam C."/>
            <person name="Daum C."/>
            <person name="Floudas D."/>
            <person name="Sun H."/>
            <person name="Yadav J.S."/>
            <person name="Pangilinan J."/>
            <person name="Larsson K.H."/>
            <person name="Matsuura K."/>
            <person name="Barry K."/>
            <person name="Labutti K."/>
            <person name="Kuo R."/>
            <person name="Ohm R.A."/>
            <person name="Bhattacharya S.S."/>
            <person name="Shirouzu T."/>
            <person name="Yoshinaga Y."/>
            <person name="Martin F.M."/>
            <person name="Grigoriev I.V."/>
            <person name="Hibbett D.S."/>
        </authorList>
    </citation>
    <scope>NUCLEOTIDE SEQUENCE [LARGE SCALE GENOMIC DNA]</scope>
    <source>
        <strain evidence="6 7">TUFC12733</strain>
    </source>
</reference>
<keyword evidence="4 5" id="KW-0408">Iron</keyword>
<keyword evidence="1 5" id="KW-0479">Metal-binding</keyword>
<dbReference type="OrthoDB" id="823504at2759"/>
<accession>A0A167RE53</accession>
<dbReference type="STRING" id="1330018.A0A167RE53"/>
<dbReference type="Pfam" id="PF03098">
    <property type="entry name" value="An_peroxidase"/>
    <property type="match status" value="1"/>
</dbReference>
<gene>
    <name evidence="6" type="ORF">CALVIDRAFT_533151</name>
</gene>
<dbReference type="GO" id="GO:0046872">
    <property type="term" value="F:metal ion binding"/>
    <property type="evidence" value="ECO:0007669"/>
    <property type="project" value="UniProtKB-KW"/>
</dbReference>
<dbReference type="Gene3D" id="1.10.640.10">
    <property type="entry name" value="Haem peroxidase domain superfamily, animal type"/>
    <property type="match status" value="1"/>
</dbReference>
<evidence type="ECO:0000256" key="1">
    <source>
        <dbReference type="ARBA" id="ARBA00022723"/>
    </source>
</evidence>
<dbReference type="GO" id="GO:0051213">
    <property type="term" value="F:dioxygenase activity"/>
    <property type="evidence" value="ECO:0007669"/>
    <property type="project" value="UniProtKB-KW"/>
</dbReference>
<dbReference type="GO" id="GO:0004601">
    <property type="term" value="F:peroxidase activity"/>
    <property type="evidence" value="ECO:0007669"/>
    <property type="project" value="UniProtKB-KW"/>
</dbReference>
<dbReference type="InterPro" id="IPR037120">
    <property type="entry name" value="Haem_peroxidase_sf_animal"/>
</dbReference>
<dbReference type="InterPro" id="IPR050783">
    <property type="entry name" value="Oxylipin_biosynth_metab"/>
</dbReference>
<dbReference type="PROSITE" id="PS50292">
    <property type="entry name" value="PEROXIDASE_3"/>
    <property type="match status" value="1"/>
</dbReference>
<evidence type="ECO:0000256" key="3">
    <source>
        <dbReference type="ARBA" id="ARBA00023002"/>
    </source>
</evidence>
<dbReference type="PANTHER" id="PTHR11903">
    <property type="entry name" value="PROSTAGLANDIN G/H SYNTHASE"/>
    <property type="match status" value="1"/>
</dbReference>
<dbReference type="PANTHER" id="PTHR11903:SF37">
    <property type="entry name" value="PSI-PRODUCING OXYGENASE A"/>
    <property type="match status" value="1"/>
</dbReference>
<evidence type="ECO:0000313" key="7">
    <source>
        <dbReference type="Proteomes" id="UP000076738"/>
    </source>
</evidence>
<dbReference type="InterPro" id="IPR019791">
    <property type="entry name" value="Haem_peroxidase_animal"/>
</dbReference>
<name>A0A167RE53_CALVF</name>
<keyword evidence="2" id="KW-0223">Dioxygenase</keyword>
<evidence type="ECO:0000256" key="2">
    <source>
        <dbReference type="ARBA" id="ARBA00022964"/>
    </source>
</evidence>
<keyword evidence="3" id="KW-0560">Oxidoreductase</keyword>